<dbReference type="InterPro" id="IPR000425">
    <property type="entry name" value="MIP"/>
</dbReference>
<dbReference type="InterPro" id="IPR023271">
    <property type="entry name" value="Aquaporin-like"/>
</dbReference>
<evidence type="ECO:0000256" key="5">
    <source>
        <dbReference type="ARBA" id="ARBA00022989"/>
    </source>
</evidence>
<proteinExistence type="inferred from homology"/>
<dbReference type="GO" id="GO:0015254">
    <property type="term" value="F:glycerol channel activity"/>
    <property type="evidence" value="ECO:0007669"/>
    <property type="project" value="TreeGrafter"/>
</dbReference>
<accession>A0A8B9T085</accession>
<dbReference type="CDD" id="cd00333">
    <property type="entry name" value="MIP"/>
    <property type="match status" value="1"/>
</dbReference>
<keyword evidence="5 11" id="KW-1133">Transmembrane helix</keyword>
<dbReference type="Pfam" id="PF00230">
    <property type="entry name" value="MIP"/>
    <property type="match status" value="1"/>
</dbReference>
<evidence type="ECO:0000256" key="2">
    <source>
        <dbReference type="ARBA" id="ARBA00006175"/>
    </source>
</evidence>
<dbReference type="InterPro" id="IPR050363">
    <property type="entry name" value="MIP/Aquaporin"/>
</dbReference>
<feature type="transmembrane region" description="Helical" evidence="11">
    <location>
        <begin position="233"/>
        <end position="253"/>
    </location>
</feature>
<evidence type="ECO:0000313" key="12">
    <source>
        <dbReference type="Ensembl" id="ENSAPLP00020013952.1"/>
    </source>
</evidence>
<sequence>MGSTSFSKRAQALLRVRNQLLRECLAELLAVFVLILITLSGSAQMVTSSGTKGNILTAYLAGALAVMVAIHTAGGVSGAHLNPAFSLCMCLLGQLPLWKFPIFVAVQTLGSFIAAGAVYALYYGMQKPTCTPALPASIFATYPAEYLSLSNGFLDQVMGTALLIVGILAITDGRNKRVPEGLEPVAVALLVFSIEVSMGSNCGCPMNPARDFGPRLFTYVAGWGAEVFSRDNAWWWVPVVAPLLGAAVGTALYQLLVALHHPAEDGGGARGGKRDDGSSTAIPLGAGPWDK</sequence>
<dbReference type="Gene3D" id="1.20.1080.10">
    <property type="entry name" value="Glycerol uptake facilitator protein"/>
    <property type="match status" value="1"/>
</dbReference>
<feature type="transmembrane region" description="Helical" evidence="11">
    <location>
        <begin position="59"/>
        <end position="81"/>
    </location>
</feature>
<name>A0A8B9T085_ANAPL</name>
<evidence type="ECO:0000256" key="3">
    <source>
        <dbReference type="ARBA" id="ARBA00022448"/>
    </source>
</evidence>
<dbReference type="NCBIfam" id="TIGR00861">
    <property type="entry name" value="MIP"/>
    <property type="match status" value="1"/>
</dbReference>
<feature type="region of interest" description="Disordered" evidence="10">
    <location>
        <begin position="266"/>
        <end position="291"/>
    </location>
</feature>
<comment type="catalytic activity">
    <reaction evidence="7">
        <text>H2O(in) = H2O(out)</text>
        <dbReference type="Rhea" id="RHEA:29667"/>
        <dbReference type="ChEBI" id="CHEBI:15377"/>
    </reaction>
</comment>
<organism evidence="12 13">
    <name type="scientific">Anas platyrhynchos</name>
    <name type="common">Mallard</name>
    <name type="synonym">Anas boschas</name>
    <dbReference type="NCBI Taxonomy" id="8839"/>
    <lineage>
        <taxon>Eukaryota</taxon>
        <taxon>Metazoa</taxon>
        <taxon>Chordata</taxon>
        <taxon>Craniata</taxon>
        <taxon>Vertebrata</taxon>
        <taxon>Euteleostomi</taxon>
        <taxon>Archelosauria</taxon>
        <taxon>Archosauria</taxon>
        <taxon>Dinosauria</taxon>
        <taxon>Saurischia</taxon>
        <taxon>Theropoda</taxon>
        <taxon>Coelurosauria</taxon>
        <taxon>Aves</taxon>
        <taxon>Neognathae</taxon>
        <taxon>Galloanserae</taxon>
        <taxon>Anseriformes</taxon>
        <taxon>Anatidae</taxon>
        <taxon>Anatinae</taxon>
        <taxon>Anas</taxon>
    </lineage>
</organism>
<evidence type="ECO:0000256" key="10">
    <source>
        <dbReference type="SAM" id="MobiDB-lite"/>
    </source>
</evidence>
<dbReference type="Proteomes" id="UP000694400">
    <property type="component" value="Chromosome 32"/>
</dbReference>
<dbReference type="Ensembl" id="ENSAPLT00020015022.1">
    <property type="protein sequence ID" value="ENSAPLP00020013952.1"/>
    <property type="gene ID" value="ENSAPLG00020010162.1"/>
</dbReference>
<dbReference type="InterPro" id="IPR026252">
    <property type="entry name" value="Aquaporin_10"/>
</dbReference>
<dbReference type="GO" id="GO:0016323">
    <property type="term" value="C:basolateral plasma membrane"/>
    <property type="evidence" value="ECO:0007669"/>
    <property type="project" value="TreeGrafter"/>
</dbReference>
<dbReference type="PRINTS" id="PR00783">
    <property type="entry name" value="MINTRINSICP"/>
</dbReference>
<feature type="transmembrane region" description="Helical" evidence="11">
    <location>
        <begin position="20"/>
        <end position="39"/>
    </location>
</feature>
<evidence type="ECO:0000256" key="7">
    <source>
        <dbReference type="ARBA" id="ARBA00034651"/>
    </source>
</evidence>
<evidence type="ECO:0000256" key="1">
    <source>
        <dbReference type="ARBA" id="ARBA00004141"/>
    </source>
</evidence>
<dbReference type="AlphaFoldDB" id="A0A8B9T085"/>
<keyword evidence="6 11" id="KW-0472">Membrane</keyword>
<reference evidence="12" key="1">
    <citation type="submission" date="2019-08" db="EMBL/GenBank/DDBJ databases">
        <title>Three high-quality genomes provides insights into domestication of ducks.</title>
        <authorList>
            <person name="Hou Z.C."/>
            <person name="Zhu F."/>
            <person name="Yin Z.T."/>
            <person name="Zhang F."/>
        </authorList>
    </citation>
    <scope>NUCLEOTIDE SEQUENCE [LARGE SCALE GENOMIC DNA]</scope>
</reference>
<comment type="catalytic activity">
    <reaction evidence="8">
        <text>glycerol(in) = glycerol(out)</text>
        <dbReference type="Rhea" id="RHEA:29675"/>
        <dbReference type="ChEBI" id="CHEBI:17754"/>
    </reaction>
</comment>
<dbReference type="FunFam" id="1.20.1080.10:FF:000064">
    <property type="entry name" value="Uncharacterized protein"/>
    <property type="match status" value="1"/>
</dbReference>
<evidence type="ECO:0000256" key="9">
    <source>
        <dbReference type="RuleBase" id="RU000477"/>
    </source>
</evidence>
<evidence type="ECO:0000313" key="13">
    <source>
        <dbReference type="Proteomes" id="UP000694400"/>
    </source>
</evidence>
<dbReference type="PANTHER" id="PTHR43829">
    <property type="entry name" value="AQUAPORIN OR AQUAGLYCEROPORIN RELATED"/>
    <property type="match status" value="1"/>
</dbReference>
<feature type="transmembrane region" description="Helical" evidence="11">
    <location>
        <begin position="102"/>
        <end position="122"/>
    </location>
</feature>
<dbReference type="PANTHER" id="PTHR43829:SF13">
    <property type="entry name" value="AQUAPORIN-10"/>
    <property type="match status" value="1"/>
</dbReference>
<keyword evidence="3 9" id="KW-0813">Transport</keyword>
<dbReference type="SUPFAM" id="SSF81338">
    <property type="entry name" value="Aquaporin-like"/>
    <property type="match status" value="1"/>
</dbReference>
<protein>
    <submittedName>
        <fullName evidence="12">Aquaporin 10</fullName>
    </submittedName>
</protein>
<evidence type="ECO:0000256" key="6">
    <source>
        <dbReference type="ARBA" id="ARBA00023136"/>
    </source>
</evidence>
<comment type="similarity">
    <text evidence="2 9">Belongs to the MIP/aquaporin (TC 1.A.8) family.</text>
</comment>
<dbReference type="PRINTS" id="PR02022">
    <property type="entry name" value="AQUAPORIN10M"/>
</dbReference>
<reference evidence="12" key="3">
    <citation type="submission" date="2025-09" db="UniProtKB">
        <authorList>
            <consortium name="Ensembl"/>
        </authorList>
    </citation>
    <scope>IDENTIFICATION</scope>
</reference>
<comment type="subcellular location">
    <subcellularLocation>
        <location evidence="1">Membrane</location>
        <topology evidence="1">Multi-pass membrane protein</topology>
    </subcellularLocation>
</comment>
<reference evidence="12" key="2">
    <citation type="submission" date="2025-08" db="UniProtKB">
        <authorList>
            <consortium name="Ensembl"/>
        </authorList>
    </citation>
    <scope>IDENTIFICATION</scope>
</reference>
<keyword evidence="4 9" id="KW-0812">Transmembrane</keyword>
<dbReference type="GO" id="GO:0015250">
    <property type="term" value="F:water channel activity"/>
    <property type="evidence" value="ECO:0007669"/>
    <property type="project" value="TreeGrafter"/>
</dbReference>
<feature type="transmembrane region" description="Helical" evidence="11">
    <location>
        <begin position="153"/>
        <end position="170"/>
    </location>
</feature>
<evidence type="ECO:0000256" key="4">
    <source>
        <dbReference type="ARBA" id="ARBA00022692"/>
    </source>
</evidence>
<evidence type="ECO:0000256" key="11">
    <source>
        <dbReference type="SAM" id="Phobius"/>
    </source>
</evidence>
<dbReference type="GO" id="GO:0015204">
    <property type="term" value="F:urea transmembrane transporter activity"/>
    <property type="evidence" value="ECO:0007669"/>
    <property type="project" value="TreeGrafter"/>
</dbReference>
<evidence type="ECO:0000256" key="8">
    <source>
        <dbReference type="ARBA" id="ARBA00049405"/>
    </source>
</evidence>